<dbReference type="GO" id="GO:1902936">
    <property type="term" value="F:phosphatidylinositol bisphosphate binding"/>
    <property type="evidence" value="ECO:0007669"/>
    <property type="project" value="TreeGrafter"/>
</dbReference>
<dbReference type="Gene3D" id="3.40.525.10">
    <property type="entry name" value="CRAL-TRIO lipid binding domain"/>
    <property type="match status" value="1"/>
</dbReference>
<dbReference type="Gene3D" id="1.10.8.20">
    <property type="entry name" value="N-terminal domain of phosphatidylinositol transfer protein sec14p"/>
    <property type="match status" value="1"/>
</dbReference>
<name>A0A7R8YXX3_HERIL</name>
<accession>A0A7R8YXX3</accession>
<dbReference type="InterPro" id="IPR001251">
    <property type="entry name" value="CRAL-TRIO_dom"/>
</dbReference>
<reference evidence="2 3" key="1">
    <citation type="submission" date="2020-11" db="EMBL/GenBank/DDBJ databases">
        <authorList>
            <person name="Wallbank WR R."/>
            <person name="Pardo Diaz C."/>
            <person name="Kozak K."/>
            <person name="Martin S."/>
            <person name="Jiggins C."/>
            <person name="Moest M."/>
            <person name="Warren A I."/>
            <person name="Generalovic N T."/>
            <person name="Byers J.R.P. K."/>
            <person name="Montejo-Kovacevich G."/>
            <person name="Yen C E."/>
        </authorList>
    </citation>
    <scope>NUCLEOTIDE SEQUENCE [LARGE SCALE GENOMIC DNA]</scope>
</reference>
<dbReference type="Pfam" id="PF00650">
    <property type="entry name" value="CRAL_TRIO"/>
    <property type="match status" value="1"/>
</dbReference>
<dbReference type="InterPro" id="IPR036273">
    <property type="entry name" value="CRAL/TRIO_N_dom_sf"/>
</dbReference>
<sequence length="307" mass="35211">MTNIRPLSPALAEQARKELSENPKTLASDLEALKQWLAKQPHIIAKTDDQFLTNFLRLCKYSLERTKERLDMYFALRTVAPEFFTARDTTGQEFTEMYNLGSMIPLPKTQPDGSRIILTRFQYDPHKKHLRDFMSIAITLSDYILHNDDQAIICGETILVDVSGLTLHHIAQATPTLLQKVGDTVKEAYPSRHKGIHFIKPPTGFETIFKMFQSFLSEKLTKRLFVHGSLDSLHQHVSKSVLPAEYGGELGPLKSILDNYYKGIESSRQWLLDDMKYRTDESKRKGPPKYKETQYGVDGSFRKLEVD</sequence>
<evidence type="ECO:0000313" key="3">
    <source>
        <dbReference type="Proteomes" id="UP000594454"/>
    </source>
</evidence>
<dbReference type="SMART" id="SM00516">
    <property type="entry name" value="SEC14"/>
    <property type="match status" value="1"/>
</dbReference>
<gene>
    <name evidence="2" type="ORF">HERILL_LOCUS10985</name>
</gene>
<dbReference type="AlphaFoldDB" id="A0A7R8YXX3"/>
<dbReference type="OMA" id="CDYESIF"/>
<dbReference type="SUPFAM" id="SSF46938">
    <property type="entry name" value="CRAL/TRIO N-terminal domain"/>
    <property type="match status" value="1"/>
</dbReference>
<dbReference type="SMART" id="SM01100">
    <property type="entry name" value="CRAL_TRIO_N"/>
    <property type="match status" value="1"/>
</dbReference>
<feature type="domain" description="CRAL-TRIO" evidence="1">
    <location>
        <begin position="91"/>
        <end position="254"/>
    </location>
</feature>
<keyword evidence="3" id="KW-1185">Reference proteome</keyword>
<proteinExistence type="predicted"/>
<dbReference type="PANTHER" id="PTHR10174">
    <property type="entry name" value="ALPHA-TOCOPHEROL TRANSFER PROTEIN-RELATED"/>
    <property type="match status" value="1"/>
</dbReference>
<evidence type="ECO:0000313" key="2">
    <source>
        <dbReference type="EMBL" id="CAD7088352.1"/>
    </source>
</evidence>
<dbReference type="GO" id="GO:0016020">
    <property type="term" value="C:membrane"/>
    <property type="evidence" value="ECO:0007669"/>
    <property type="project" value="TreeGrafter"/>
</dbReference>
<dbReference type="InterPro" id="IPR036865">
    <property type="entry name" value="CRAL-TRIO_dom_sf"/>
</dbReference>
<dbReference type="CDD" id="cd00170">
    <property type="entry name" value="SEC14"/>
    <property type="match status" value="1"/>
</dbReference>
<organism evidence="2 3">
    <name type="scientific">Hermetia illucens</name>
    <name type="common">Black soldier fly</name>
    <dbReference type="NCBI Taxonomy" id="343691"/>
    <lineage>
        <taxon>Eukaryota</taxon>
        <taxon>Metazoa</taxon>
        <taxon>Ecdysozoa</taxon>
        <taxon>Arthropoda</taxon>
        <taxon>Hexapoda</taxon>
        <taxon>Insecta</taxon>
        <taxon>Pterygota</taxon>
        <taxon>Neoptera</taxon>
        <taxon>Endopterygota</taxon>
        <taxon>Diptera</taxon>
        <taxon>Brachycera</taxon>
        <taxon>Stratiomyomorpha</taxon>
        <taxon>Stratiomyidae</taxon>
        <taxon>Hermetiinae</taxon>
        <taxon>Hermetia</taxon>
    </lineage>
</organism>
<dbReference type="SUPFAM" id="SSF52087">
    <property type="entry name" value="CRAL/TRIO domain"/>
    <property type="match status" value="1"/>
</dbReference>
<dbReference type="EMBL" id="LR899012">
    <property type="protein sequence ID" value="CAD7088352.1"/>
    <property type="molecule type" value="Genomic_DNA"/>
</dbReference>
<evidence type="ECO:0000259" key="1">
    <source>
        <dbReference type="PROSITE" id="PS50191"/>
    </source>
</evidence>
<dbReference type="Gene3D" id="1.20.5.1200">
    <property type="entry name" value="Alpha-tocopherol transfer"/>
    <property type="match status" value="1"/>
</dbReference>
<dbReference type="PROSITE" id="PS50191">
    <property type="entry name" value="CRAL_TRIO"/>
    <property type="match status" value="1"/>
</dbReference>
<dbReference type="PRINTS" id="PR00180">
    <property type="entry name" value="CRETINALDHBP"/>
</dbReference>
<protein>
    <recommendedName>
        <fullName evidence="1">CRAL-TRIO domain-containing protein</fullName>
    </recommendedName>
</protein>
<dbReference type="InterPro" id="IPR011074">
    <property type="entry name" value="CRAL/TRIO_N_dom"/>
</dbReference>
<dbReference type="Proteomes" id="UP000594454">
    <property type="component" value="Chromosome 4"/>
</dbReference>
<dbReference type="PANTHER" id="PTHR10174:SF216">
    <property type="entry name" value="CRAL-TRIO DOMAIN-CONTAINING PROTEIN-RELATED"/>
    <property type="match status" value="1"/>
</dbReference>
<dbReference type="InParanoid" id="A0A7R8YXX3"/>